<evidence type="ECO:0000313" key="13">
    <source>
        <dbReference type="RefSeq" id="XP_030763552.1"/>
    </source>
</evidence>
<keyword evidence="4" id="KW-0963">Cytoplasm</keyword>
<evidence type="ECO:0000256" key="10">
    <source>
        <dbReference type="SAM" id="MobiDB-lite"/>
    </source>
</evidence>
<dbReference type="GO" id="GO:0043565">
    <property type="term" value="F:sequence-specific DNA binding"/>
    <property type="evidence" value="ECO:0007669"/>
    <property type="project" value="TreeGrafter"/>
</dbReference>
<dbReference type="GO" id="GO:0007140">
    <property type="term" value="P:male meiotic nuclear division"/>
    <property type="evidence" value="ECO:0007669"/>
    <property type="project" value="TreeGrafter"/>
</dbReference>
<dbReference type="Proteomes" id="UP000504635">
    <property type="component" value="Unplaced"/>
</dbReference>
<dbReference type="PANTHER" id="PTHR21358">
    <property type="entry name" value="PROTEIN MAELSTROM HOMOLOG"/>
    <property type="match status" value="1"/>
</dbReference>
<evidence type="ECO:0000256" key="7">
    <source>
        <dbReference type="ARBA" id="ARBA00023158"/>
    </source>
</evidence>
<dbReference type="GO" id="GO:0060964">
    <property type="term" value="P:regulation of miRNA-mediated gene silencing"/>
    <property type="evidence" value="ECO:0007669"/>
    <property type="project" value="InterPro"/>
</dbReference>
<dbReference type="AlphaFoldDB" id="A0A6J2YJH8"/>
<dbReference type="GO" id="GO:0030154">
    <property type="term" value="P:cell differentiation"/>
    <property type="evidence" value="ECO:0007669"/>
    <property type="project" value="UniProtKB-KW"/>
</dbReference>
<dbReference type="PANTHER" id="PTHR21358:SF4">
    <property type="entry name" value="PROTEIN MAELSTROM HOMOLOG"/>
    <property type="match status" value="1"/>
</dbReference>
<feature type="domain" description="Maelstrom" evidence="11">
    <location>
        <begin position="126"/>
        <end position="335"/>
    </location>
</feature>
<dbReference type="OrthoDB" id="24555at2759"/>
<dbReference type="GO" id="GO:0045892">
    <property type="term" value="P:negative regulation of DNA-templated transcription"/>
    <property type="evidence" value="ECO:0007669"/>
    <property type="project" value="TreeGrafter"/>
</dbReference>
<feature type="compositionally biased region" description="Polar residues" evidence="10">
    <location>
        <begin position="446"/>
        <end position="456"/>
    </location>
</feature>
<organism evidence="12 13">
    <name type="scientific">Sitophilus oryzae</name>
    <name type="common">Rice weevil</name>
    <name type="synonym">Curculio oryzae</name>
    <dbReference type="NCBI Taxonomy" id="7048"/>
    <lineage>
        <taxon>Eukaryota</taxon>
        <taxon>Metazoa</taxon>
        <taxon>Ecdysozoa</taxon>
        <taxon>Arthropoda</taxon>
        <taxon>Hexapoda</taxon>
        <taxon>Insecta</taxon>
        <taxon>Pterygota</taxon>
        <taxon>Neoptera</taxon>
        <taxon>Endopterygota</taxon>
        <taxon>Coleoptera</taxon>
        <taxon>Polyphaga</taxon>
        <taxon>Cucujiformia</taxon>
        <taxon>Curculionidae</taxon>
        <taxon>Dryophthorinae</taxon>
        <taxon>Sitophilus</taxon>
    </lineage>
</organism>
<reference evidence="13" key="1">
    <citation type="submission" date="2025-08" db="UniProtKB">
        <authorList>
            <consortium name="RefSeq"/>
        </authorList>
    </citation>
    <scope>IDENTIFICATION</scope>
    <source>
        <tissue evidence="13">Gonads</tissue>
    </source>
</reference>
<dbReference type="KEGG" id="soy:115888111"/>
<keyword evidence="9" id="KW-0175">Coiled coil</keyword>
<accession>A0A6J2YJH8</accession>
<keyword evidence="5" id="KW-0221">Differentiation</keyword>
<evidence type="ECO:0000256" key="1">
    <source>
        <dbReference type="ARBA" id="ARBA00004123"/>
    </source>
</evidence>
<dbReference type="GO" id="GO:0005634">
    <property type="term" value="C:nucleus"/>
    <property type="evidence" value="ECO:0007669"/>
    <property type="project" value="UniProtKB-SubCell"/>
</dbReference>
<dbReference type="CTD" id="84944"/>
<keyword evidence="6" id="KW-0238">DNA-binding</keyword>
<evidence type="ECO:0000313" key="12">
    <source>
        <dbReference type="Proteomes" id="UP000504635"/>
    </source>
</evidence>
<evidence type="ECO:0000256" key="4">
    <source>
        <dbReference type="ARBA" id="ARBA00022490"/>
    </source>
</evidence>
<dbReference type="FunCoup" id="A0A6J2YJH8">
    <property type="interactions" value="45"/>
</dbReference>
<sequence>MAPKKQAKPNAFMEFVYELQQQRNIRSTEQAVSVAGPLWQNMNQQQRQRFKDRASHLKNAVAPGRYTSEGILVDDLVREENLKIQQEQQEKEEVKNLISASNSRDSLGSEVWFMIHFNTFCRHAATNRYYPAEIGVVKFTLLEGVKQENVFHYLIKSGDLPQGYKHEALLHSKETHELEIPLSSNSPDNQEEVYFKLLDFLEKNKAPGNRRLPIMFADKRHIEMVKSILDDWSGQFEGKTNLFKIYNLQSMFLTLRNTVAGGPIWETITISDREIEKDVYCHTPGLACKYHSVSSRPHFCSQSIVIRYAYMLCDNCCSDLNITLEQGSHVPLKSTISDNATTIRDSSSYCSSIRSSQFGSSRSRKGFESDTDSVADTWDSESVVSDTSTFTSGNNGSMFGGSSQGRSRTDSSVSHSASTLNSYASATVKTNLPSGFERKLTDLSLNSGSRRANNENVRPGASTGAIPKNFTSADSDDFPPLGGGKGKGRGRGRAVLAARLQRPGILSDHDD</sequence>
<proteinExistence type="inferred from homology"/>
<name>A0A6J2YJH8_SITOR</name>
<keyword evidence="7" id="KW-0943">RNA-mediated gene silencing</keyword>
<dbReference type="InterPro" id="IPR039259">
    <property type="entry name" value="Protein_maelstrom"/>
</dbReference>
<feature type="region of interest" description="Disordered" evidence="10">
    <location>
        <begin position="385"/>
        <end position="414"/>
    </location>
</feature>
<dbReference type="GeneID" id="115888111"/>
<dbReference type="GO" id="GO:0007283">
    <property type="term" value="P:spermatogenesis"/>
    <property type="evidence" value="ECO:0007669"/>
    <property type="project" value="TreeGrafter"/>
</dbReference>
<dbReference type="RefSeq" id="XP_030763552.1">
    <property type="nucleotide sequence ID" value="XM_030907692.1"/>
</dbReference>
<dbReference type="InterPro" id="IPR024970">
    <property type="entry name" value="Maelstrom"/>
</dbReference>
<evidence type="ECO:0000256" key="3">
    <source>
        <dbReference type="ARBA" id="ARBA00007057"/>
    </source>
</evidence>
<gene>
    <name evidence="13" type="primary">LOC115888111</name>
</gene>
<evidence type="ECO:0000256" key="8">
    <source>
        <dbReference type="ARBA" id="ARBA00023242"/>
    </source>
</evidence>
<keyword evidence="8" id="KW-0539">Nucleus</keyword>
<feature type="region of interest" description="Disordered" evidence="10">
    <location>
        <begin position="446"/>
        <end position="492"/>
    </location>
</feature>
<feature type="coiled-coil region" evidence="9">
    <location>
        <begin position="77"/>
        <end position="104"/>
    </location>
</feature>
<evidence type="ECO:0000259" key="11">
    <source>
        <dbReference type="Pfam" id="PF13017"/>
    </source>
</evidence>
<evidence type="ECO:0000256" key="2">
    <source>
        <dbReference type="ARBA" id="ARBA00004496"/>
    </source>
</evidence>
<evidence type="ECO:0000256" key="6">
    <source>
        <dbReference type="ARBA" id="ARBA00023125"/>
    </source>
</evidence>
<keyword evidence="12" id="KW-1185">Reference proteome</keyword>
<dbReference type="InParanoid" id="A0A6J2YJH8"/>
<dbReference type="GO" id="GO:0034587">
    <property type="term" value="P:piRNA processing"/>
    <property type="evidence" value="ECO:0007669"/>
    <property type="project" value="TreeGrafter"/>
</dbReference>
<comment type="similarity">
    <text evidence="3">Belongs to the maelstrom family.</text>
</comment>
<comment type="subcellular location">
    <subcellularLocation>
        <location evidence="2">Cytoplasm</location>
    </subcellularLocation>
    <subcellularLocation>
        <location evidence="1">Nucleus</location>
    </subcellularLocation>
</comment>
<dbReference type="Pfam" id="PF13017">
    <property type="entry name" value="Maelstrom"/>
    <property type="match status" value="1"/>
</dbReference>
<dbReference type="GO" id="GO:0043186">
    <property type="term" value="C:P granule"/>
    <property type="evidence" value="ECO:0007669"/>
    <property type="project" value="TreeGrafter"/>
</dbReference>
<protein>
    <submittedName>
        <fullName evidence="13">Protein maelstrom 1 isoform X1</fullName>
    </submittedName>
</protein>
<evidence type="ECO:0000256" key="9">
    <source>
        <dbReference type="SAM" id="Coils"/>
    </source>
</evidence>
<evidence type="ECO:0000256" key="5">
    <source>
        <dbReference type="ARBA" id="ARBA00022782"/>
    </source>
</evidence>